<comment type="similarity">
    <text evidence="3">Belongs to the complex I NDUFA8 subunit family.</text>
</comment>
<evidence type="ECO:0000256" key="5">
    <source>
        <dbReference type="ARBA" id="ARBA00022660"/>
    </source>
</evidence>
<dbReference type="Pfam" id="PF16860">
    <property type="entry name" value="CX9C"/>
    <property type="match status" value="1"/>
</dbReference>
<evidence type="ECO:0000256" key="10">
    <source>
        <dbReference type="SAM" id="MobiDB-lite"/>
    </source>
</evidence>
<sequence length="247" mass="28538">LASSVFVGLLKHSMDLPPLSELEVPEIKMTSVPLLAAAIHMGKFCDRQSKVLLLEFMLCNQEHHDPRKCLTEGKEVTSCGLKFLGLLKKNCADQFTDYFQCIYKHGGRTFSIENCRKLQYPLDECIKMKIGQERPELGYFNRVRLIDTNRPRPTPKPAPMPERIPDMPDFDSMPDPETLEARKYLNEAMRVYIDCKYVNFLYLNEVIENPTCNASDVHLQRCHFSSPELKLAKKDTLALNETRFYEQ</sequence>
<accession>A0A183TH10</accession>
<dbReference type="PANTHER" id="PTHR13344:SF0">
    <property type="entry name" value="NADH DEHYDROGENASE [UBIQUINONE] 1 ALPHA SUBCOMPLEX SUBUNIT 8"/>
    <property type="match status" value="1"/>
</dbReference>
<reference evidence="12" key="1">
    <citation type="submission" date="2016-06" db="UniProtKB">
        <authorList>
            <consortium name="WormBaseParasite"/>
        </authorList>
    </citation>
    <scope>IDENTIFICATION</scope>
</reference>
<keyword evidence="9" id="KW-1015">Disulfide bond</keyword>
<keyword evidence="8" id="KW-0496">Mitochondrion</keyword>
<evidence type="ECO:0000256" key="7">
    <source>
        <dbReference type="ARBA" id="ARBA00022982"/>
    </source>
</evidence>
<evidence type="ECO:0000256" key="8">
    <source>
        <dbReference type="ARBA" id="ARBA00023128"/>
    </source>
</evidence>
<keyword evidence="7" id="KW-0249">Electron transport</keyword>
<dbReference type="InterPro" id="IPR016680">
    <property type="entry name" value="NDUFA8"/>
</dbReference>
<proteinExistence type="inferred from homology"/>
<dbReference type="AlphaFoldDB" id="A0A183TH10"/>
<feature type="domain" description="IMS import disulfide relay-system CHCH-CHCH-like Cx9C" evidence="11">
    <location>
        <begin position="88"/>
        <end position="128"/>
    </location>
</feature>
<comment type="subcellular location">
    <subcellularLocation>
        <location evidence="2">Mitochondrion</location>
    </subcellularLocation>
</comment>
<feature type="compositionally biased region" description="Pro residues" evidence="10">
    <location>
        <begin position="152"/>
        <end position="162"/>
    </location>
</feature>
<keyword evidence="6" id="KW-0677">Repeat</keyword>
<keyword evidence="4" id="KW-0813">Transport</keyword>
<dbReference type="InterPro" id="IPR031731">
    <property type="entry name" value="CX9C"/>
</dbReference>
<organism evidence="12">
    <name type="scientific">Schistocephalus solidus</name>
    <name type="common">Tapeworm</name>
    <dbReference type="NCBI Taxonomy" id="70667"/>
    <lineage>
        <taxon>Eukaryota</taxon>
        <taxon>Metazoa</taxon>
        <taxon>Spiralia</taxon>
        <taxon>Lophotrochozoa</taxon>
        <taxon>Platyhelminthes</taxon>
        <taxon>Cestoda</taxon>
        <taxon>Eucestoda</taxon>
        <taxon>Diphyllobothriidea</taxon>
        <taxon>Diphyllobothriidae</taxon>
        <taxon>Schistocephalus</taxon>
    </lineage>
</organism>
<name>A0A183TH10_SCHSO</name>
<protein>
    <submittedName>
        <fullName evidence="12">CX9C domain-containing protein</fullName>
    </submittedName>
</protein>
<feature type="region of interest" description="Disordered" evidence="10">
    <location>
        <begin position="148"/>
        <end position="171"/>
    </location>
</feature>
<evidence type="ECO:0000256" key="9">
    <source>
        <dbReference type="ARBA" id="ARBA00023157"/>
    </source>
</evidence>
<evidence type="ECO:0000256" key="4">
    <source>
        <dbReference type="ARBA" id="ARBA00022448"/>
    </source>
</evidence>
<evidence type="ECO:0000313" key="12">
    <source>
        <dbReference type="WBParaSite" id="SSLN_0001636101-mRNA-1"/>
    </source>
</evidence>
<evidence type="ECO:0000256" key="2">
    <source>
        <dbReference type="ARBA" id="ARBA00004173"/>
    </source>
</evidence>
<dbReference type="WBParaSite" id="SSLN_0001636101-mRNA-1">
    <property type="protein sequence ID" value="SSLN_0001636101-mRNA-1"/>
    <property type="gene ID" value="SSLN_0001636101"/>
</dbReference>
<evidence type="ECO:0000256" key="3">
    <source>
        <dbReference type="ARBA" id="ARBA00010705"/>
    </source>
</evidence>
<dbReference type="GO" id="GO:0006120">
    <property type="term" value="P:mitochondrial electron transport, NADH to ubiquinone"/>
    <property type="evidence" value="ECO:0007669"/>
    <property type="project" value="InterPro"/>
</dbReference>
<keyword evidence="5" id="KW-0679">Respiratory chain</keyword>
<evidence type="ECO:0000256" key="1">
    <source>
        <dbReference type="ARBA" id="ARBA00003195"/>
    </source>
</evidence>
<comment type="function">
    <text evidence="1">Accessory subunit of the mitochondrial membrane respiratory chain NADH dehydrogenase (Complex I), that is believed not to be involved in catalysis. Complex I functions in the transfer of electrons from NADH to the respiratory chain. The immediate electron acceptor for the enzyme is believed to be ubiquinone.</text>
</comment>
<dbReference type="GO" id="GO:0005739">
    <property type="term" value="C:mitochondrion"/>
    <property type="evidence" value="ECO:0007669"/>
    <property type="project" value="UniProtKB-SubCell"/>
</dbReference>
<evidence type="ECO:0000259" key="11">
    <source>
        <dbReference type="Pfam" id="PF16860"/>
    </source>
</evidence>
<evidence type="ECO:0000256" key="6">
    <source>
        <dbReference type="ARBA" id="ARBA00022737"/>
    </source>
</evidence>
<dbReference type="PANTHER" id="PTHR13344">
    <property type="entry name" value="NADH-UBIQUINONE OXIDOREDUCTASE"/>
    <property type="match status" value="1"/>
</dbReference>